<dbReference type="InterPro" id="IPR030048">
    <property type="entry name" value="SurE"/>
</dbReference>
<dbReference type="EC" id="3.1.3.5" evidence="9"/>
<protein>
    <recommendedName>
        <fullName evidence="9">5'-nucleotidase SurE</fullName>
        <ecNumber evidence="9">3.1.3.5</ecNumber>
    </recommendedName>
    <alternativeName>
        <fullName evidence="9">Nucleoside 5'-monophosphate phosphohydrolase</fullName>
    </alternativeName>
</protein>
<dbReference type="Pfam" id="PF01975">
    <property type="entry name" value="SurE"/>
    <property type="match status" value="1"/>
</dbReference>
<evidence type="ECO:0000256" key="1">
    <source>
        <dbReference type="ARBA" id="ARBA00000815"/>
    </source>
</evidence>
<dbReference type="EMBL" id="CP036276">
    <property type="protein sequence ID" value="QDU43955.1"/>
    <property type="molecule type" value="Genomic_DNA"/>
</dbReference>
<evidence type="ECO:0000256" key="4">
    <source>
        <dbReference type="ARBA" id="ARBA00011062"/>
    </source>
</evidence>
<reference evidence="11 12" key="1">
    <citation type="submission" date="2019-02" db="EMBL/GenBank/DDBJ databases">
        <title>Deep-cultivation of Planctomycetes and their phenomic and genomic characterization uncovers novel biology.</title>
        <authorList>
            <person name="Wiegand S."/>
            <person name="Jogler M."/>
            <person name="Boedeker C."/>
            <person name="Pinto D."/>
            <person name="Vollmers J."/>
            <person name="Rivas-Marin E."/>
            <person name="Kohn T."/>
            <person name="Peeters S.H."/>
            <person name="Heuer A."/>
            <person name="Rast P."/>
            <person name="Oberbeckmann S."/>
            <person name="Bunk B."/>
            <person name="Jeske O."/>
            <person name="Meyerdierks A."/>
            <person name="Storesund J.E."/>
            <person name="Kallscheuer N."/>
            <person name="Luecker S."/>
            <person name="Lage O.M."/>
            <person name="Pohl T."/>
            <person name="Merkel B.J."/>
            <person name="Hornburger P."/>
            <person name="Mueller R.-W."/>
            <person name="Bruemmer F."/>
            <person name="Labrenz M."/>
            <person name="Spormann A.M."/>
            <person name="Op den Camp H."/>
            <person name="Overmann J."/>
            <person name="Amann R."/>
            <person name="Jetten M.S.M."/>
            <person name="Mascher T."/>
            <person name="Medema M.H."/>
            <person name="Devos D.P."/>
            <person name="Kaster A.-K."/>
            <person name="Ovreas L."/>
            <person name="Rohde M."/>
            <person name="Galperin M.Y."/>
            <person name="Jogler C."/>
        </authorList>
    </citation>
    <scope>NUCLEOTIDE SEQUENCE [LARGE SCALE GENOMIC DNA]</scope>
    <source>
        <strain evidence="11 12">Mal52</strain>
    </source>
</reference>
<dbReference type="PANTHER" id="PTHR30457">
    <property type="entry name" value="5'-NUCLEOTIDASE SURE"/>
    <property type="match status" value="1"/>
</dbReference>
<comment type="similarity">
    <text evidence="4 9">Belongs to the SurE nucleotidase family.</text>
</comment>
<feature type="domain" description="Survival protein SurE-like phosphatase/nucleotidase" evidence="10">
    <location>
        <begin position="7"/>
        <end position="191"/>
    </location>
</feature>
<evidence type="ECO:0000313" key="11">
    <source>
        <dbReference type="EMBL" id="QDU43955.1"/>
    </source>
</evidence>
<evidence type="ECO:0000256" key="8">
    <source>
        <dbReference type="ARBA" id="ARBA00022801"/>
    </source>
</evidence>
<dbReference type="GO" id="GO:0004309">
    <property type="term" value="F:exopolyphosphatase activity"/>
    <property type="evidence" value="ECO:0007669"/>
    <property type="project" value="TreeGrafter"/>
</dbReference>
<sequence length="260" mass="28008">MGNSRNILLTNDDGIFAPGLAALRQSLDQLGNVQVVAPASEQSGVSHSITYLEPLIIDDVYREKELFGRAVGGSPADCVKAAMLELCDPKPDLVVSGINSGSNAGINVLYSGTVAAAIEGAFFGVTSIAVSLSTHSRPDYEATAAMATDLIGQLLAGNPSPGSLWNINFPKCQADWPLGVKVVPMGLERYREMLEKRTDPRGRTYYWSGLHPEQTPPTELNSDVAALTEGFVTITPLNFNLTCTDEMQRISDIEWQLPPR</sequence>
<evidence type="ECO:0000256" key="2">
    <source>
        <dbReference type="ARBA" id="ARBA00001946"/>
    </source>
</evidence>
<dbReference type="KEGG" id="sdyn:Mal52_24330"/>
<dbReference type="NCBIfam" id="NF001490">
    <property type="entry name" value="PRK00346.1-4"/>
    <property type="match status" value="1"/>
</dbReference>
<feature type="binding site" evidence="9">
    <location>
        <position position="13"/>
    </location>
    <ligand>
        <name>a divalent metal cation</name>
        <dbReference type="ChEBI" id="CHEBI:60240"/>
    </ligand>
</feature>
<comment type="catalytic activity">
    <reaction evidence="1 9">
        <text>a ribonucleoside 5'-phosphate + H2O = a ribonucleoside + phosphate</text>
        <dbReference type="Rhea" id="RHEA:12484"/>
        <dbReference type="ChEBI" id="CHEBI:15377"/>
        <dbReference type="ChEBI" id="CHEBI:18254"/>
        <dbReference type="ChEBI" id="CHEBI:43474"/>
        <dbReference type="ChEBI" id="CHEBI:58043"/>
        <dbReference type="EC" id="3.1.3.5"/>
    </reaction>
</comment>
<dbReference type="GO" id="GO:0005737">
    <property type="term" value="C:cytoplasm"/>
    <property type="evidence" value="ECO:0007669"/>
    <property type="project" value="UniProtKB-SubCell"/>
</dbReference>
<comment type="cofactor">
    <cofactor evidence="2">
        <name>Mg(2+)</name>
        <dbReference type="ChEBI" id="CHEBI:18420"/>
    </cofactor>
</comment>
<comment type="subcellular location">
    <subcellularLocation>
        <location evidence="3 9">Cytoplasm</location>
    </subcellularLocation>
</comment>
<name>A0A517ZNA4_9PLAN</name>
<dbReference type="Gene3D" id="3.40.1210.10">
    <property type="entry name" value="Survival protein SurE-like phosphatase/nucleotidase"/>
    <property type="match status" value="1"/>
</dbReference>
<dbReference type="AlphaFoldDB" id="A0A517ZNA4"/>
<evidence type="ECO:0000256" key="7">
    <source>
        <dbReference type="ARBA" id="ARBA00022741"/>
    </source>
</evidence>
<keyword evidence="12" id="KW-1185">Reference proteome</keyword>
<keyword evidence="6 9" id="KW-0479">Metal-binding</keyword>
<proteinExistence type="inferred from homology"/>
<organism evidence="11 12">
    <name type="scientific">Symmachiella dynata</name>
    <dbReference type="NCBI Taxonomy" id="2527995"/>
    <lineage>
        <taxon>Bacteria</taxon>
        <taxon>Pseudomonadati</taxon>
        <taxon>Planctomycetota</taxon>
        <taxon>Planctomycetia</taxon>
        <taxon>Planctomycetales</taxon>
        <taxon>Planctomycetaceae</taxon>
        <taxon>Symmachiella</taxon>
    </lineage>
</organism>
<evidence type="ECO:0000256" key="3">
    <source>
        <dbReference type="ARBA" id="ARBA00004496"/>
    </source>
</evidence>
<evidence type="ECO:0000256" key="6">
    <source>
        <dbReference type="ARBA" id="ARBA00022723"/>
    </source>
</evidence>
<keyword evidence="5 9" id="KW-0963">Cytoplasm</keyword>
<evidence type="ECO:0000256" key="5">
    <source>
        <dbReference type="ARBA" id="ARBA00022490"/>
    </source>
</evidence>
<comment type="function">
    <text evidence="9">Nucleotidase that shows phosphatase activity on nucleoside 5'-monophosphates.</text>
</comment>
<dbReference type="GO" id="GO:0000166">
    <property type="term" value="F:nucleotide binding"/>
    <property type="evidence" value="ECO:0007669"/>
    <property type="project" value="UniProtKB-KW"/>
</dbReference>
<comment type="cofactor">
    <cofactor evidence="9">
        <name>a divalent metal cation</name>
        <dbReference type="ChEBI" id="CHEBI:60240"/>
    </cofactor>
    <text evidence="9">Binds 1 divalent metal cation per subunit.</text>
</comment>
<dbReference type="GO" id="GO:0008253">
    <property type="term" value="F:5'-nucleotidase activity"/>
    <property type="evidence" value="ECO:0007669"/>
    <property type="project" value="UniProtKB-UniRule"/>
</dbReference>
<dbReference type="RefSeq" id="WP_145376227.1">
    <property type="nucleotide sequence ID" value="NZ_CAXBED010000058.1"/>
</dbReference>
<keyword evidence="8 9" id="KW-0378">Hydrolase</keyword>
<dbReference type="NCBIfam" id="TIGR00087">
    <property type="entry name" value="surE"/>
    <property type="match status" value="1"/>
</dbReference>
<dbReference type="GO" id="GO:0008254">
    <property type="term" value="F:3'-nucleotidase activity"/>
    <property type="evidence" value="ECO:0007669"/>
    <property type="project" value="TreeGrafter"/>
</dbReference>
<dbReference type="InterPro" id="IPR036523">
    <property type="entry name" value="SurE-like_sf"/>
</dbReference>
<dbReference type="PANTHER" id="PTHR30457:SF12">
    <property type="entry name" value="5'_3'-NUCLEOTIDASE SURE"/>
    <property type="match status" value="1"/>
</dbReference>
<dbReference type="HAMAP" id="MF_00060">
    <property type="entry name" value="SurE"/>
    <property type="match status" value="1"/>
</dbReference>
<keyword evidence="7 9" id="KW-0547">Nucleotide-binding</keyword>
<evidence type="ECO:0000313" key="12">
    <source>
        <dbReference type="Proteomes" id="UP000319383"/>
    </source>
</evidence>
<evidence type="ECO:0000256" key="9">
    <source>
        <dbReference type="HAMAP-Rule" id="MF_00060"/>
    </source>
</evidence>
<evidence type="ECO:0000259" key="10">
    <source>
        <dbReference type="Pfam" id="PF01975"/>
    </source>
</evidence>
<accession>A0A517ZNA4</accession>
<feature type="binding site" evidence="9">
    <location>
        <position position="43"/>
    </location>
    <ligand>
        <name>a divalent metal cation</name>
        <dbReference type="ChEBI" id="CHEBI:60240"/>
    </ligand>
</feature>
<feature type="binding site" evidence="9">
    <location>
        <position position="12"/>
    </location>
    <ligand>
        <name>a divalent metal cation</name>
        <dbReference type="ChEBI" id="CHEBI:60240"/>
    </ligand>
</feature>
<dbReference type="SUPFAM" id="SSF64167">
    <property type="entry name" value="SurE-like"/>
    <property type="match status" value="1"/>
</dbReference>
<dbReference type="Proteomes" id="UP000319383">
    <property type="component" value="Chromosome"/>
</dbReference>
<feature type="binding site" evidence="9">
    <location>
        <position position="99"/>
    </location>
    <ligand>
        <name>a divalent metal cation</name>
        <dbReference type="ChEBI" id="CHEBI:60240"/>
    </ligand>
</feature>
<dbReference type="InterPro" id="IPR002828">
    <property type="entry name" value="SurE-like_Pase/nucleotidase"/>
</dbReference>
<dbReference type="GO" id="GO:0046872">
    <property type="term" value="F:metal ion binding"/>
    <property type="evidence" value="ECO:0007669"/>
    <property type="project" value="UniProtKB-UniRule"/>
</dbReference>
<gene>
    <name evidence="11" type="primary">surE_1</name>
    <name evidence="9" type="synonym">surE</name>
    <name evidence="11" type="ORF">Mal52_24330</name>
</gene>
<dbReference type="FunFam" id="3.40.1210.10:FF:000001">
    <property type="entry name" value="5'/3'-nucleotidase SurE"/>
    <property type="match status" value="1"/>
</dbReference>